<dbReference type="Proteomes" id="UP000640274">
    <property type="component" value="Unassembled WGS sequence"/>
</dbReference>
<name>A0A934MQ72_9BACL</name>
<comment type="caution">
    <text evidence="3">The sequence shown here is derived from an EMBL/GenBank/DDBJ whole genome shotgun (WGS) entry which is preliminary data.</text>
</comment>
<dbReference type="InterPro" id="IPR001119">
    <property type="entry name" value="SLH_dom"/>
</dbReference>
<feature type="domain" description="SLH" evidence="2">
    <location>
        <begin position="33"/>
        <end position="96"/>
    </location>
</feature>
<gene>
    <name evidence="3" type="ORF">JFN88_07220</name>
</gene>
<evidence type="ECO:0000256" key="1">
    <source>
        <dbReference type="SAM" id="SignalP"/>
    </source>
</evidence>
<sequence length="407" mass="45730">MKRSFLSSLVLIALLFSSLSGLVYAEEPQNPKTEIKSFSDTKGHWAEGAIKTAVAKGYVSGYTDGTFKPNAEVTRAEFLKMLVAALKLETVATSGNWYQPYIDAATKSGFYANDFKSDSWNKSIPRKEMSLLAVRAGITGYKKDYDINRNLYEAAKAGVIQGVGNGEIAPDGVTTRASAVVVIERILDIKARKTLPSDKYATGAAEILWHKTNIMTMLPRYFSNSDEQFNSAYLSATYNKLADYTTDLIVVDLNDKNDPNKKLITSDLRWGRHPNYYEIKDVNAYALLSVTKIKVNGNSSETHVRAPYIELDNDDWKKTFGNDTRDINTKNPNTYYSIFPWWKEYGVVKMAVDLKSNNGKTFTFVKGQIIPKGNFNSDKQFTLTYVKMGWTDGAVVYRSKIDTNYNQ</sequence>
<dbReference type="PANTHER" id="PTHR43308">
    <property type="entry name" value="OUTER MEMBRANE PROTEIN ALPHA-RELATED"/>
    <property type="match status" value="1"/>
</dbReference>
<protein>
    <submittedName>
        <fullName evidence="3">S-layer homology domain-containing protein</fullName>
    </submittedName>
</protein>
<evidence type="ECO:0000313" key="4">
    <source>
        <dbReference type="Proteomes" id="UP000640274"/>
    </source>
</evidence>
<dbReference type="PROSITE" id="PS51272">
    <property type="entry name" value="SLH"/>
    <property type="match status" value="1"/>
</dbReference>
<evidence type="ECO:0000313" key="3">
    <source>
        <dbReference type="EMBL" id="MBJ6361104.1"/>
    </source>
</evidence>
<keyword evidence="4" id="KW-1185">Reference proteome</keyword>
<keyword evidence="1" id="KW-0732">Signal</keyword>
<organism evidence="3 4">
    <name type="scientific">Paenibacillus roseus</name>
    <dbReference type="NCBI Taxonomy" id="2798579"/>
    <lineage>
        <taxon>Bacteria</taxon>
        <taxon>Bacillati</taxon>
        <taxon>Bacillota</taxon>
        <taxon>Bacilli</taxon>
        <taxon>Bacillales</taxon>
        <taxon>Paenibacillaceae</taxon>
        <taxon>Paenibacillus</taxon>
    </lineage>
</organism>
<dbReference type="InterPro" id="IPR051465">
    <property type="entry name" value="Cell_Envelope_Struct_Comp"/>
</dbReference>
<dbReference type="EMBL" id="JAELUP010000019">
    <property type="protein sequence ID" value="MBJ6361104.1"/>
    <property type="molecule type" value="Genomic_DNA"/>
</dbReference>
<dbReference type="AlphaFoldDB" id="A0A934MQ72"/>
<proteinExistence type="predicted"/>
<evidence type="ECO:0000259" key="2">
    <source>
        <dbReference type="PROSITE" id="PS51272"/>
    </source>
</evidence>
<feature type="signal peptide" evidence="1">
    <location>
        <begin position="1"/>
        <end position="25"/>
    </location>
</feature>
<dbReference type="PANTHER" id="PTHR43308:SF5">
    <property type="entry name" value="S-LAYER PROTEIN _ PEPTIDOGLYCAN ENDO-BETA-N-ACETYLGLUCOSAMINIDASE"/>
    <property type="match status" value="1"/>
</dbReference>
<reference evidence="3" key="1">
    <citation type="submission" date="2020-12" db="EMBL/GenBank/DDBJ databases">
        <authorList>
            <person name="Huq M.A."/>
        </authorList>
    </citation>
    <scope>NUCLEOTIDE SEQUENCE</scope>
    <source>
        <strain evidence="3">MAHUQ-46</strain>
    </source>
</reference>
<accession>A0A934MQ72</accession>
<dbReference type="RefSeq" id="WP_199018658.1">
    <property type="nucleotide sequence ID" value="NZ_JAELUP010000019.1"/>
</dbReference>
<feature type="chain" id="PRO_5038126441" evidence="1">
    <location>
        <begin position="26"/>
        <end position="407"/>
    </location>
</feature>
<dbReference type="Pfam" id="PF00395">
    <property type="entry name" value="SLH"/>
    <property type="match status" value="2"/>
</dbReference>